<proteinExistence type="inferred from homology"/>
<feature type="compositionally biased region" description="Low complexity" evidence="11">
    <location>
        <begin position="27"/>
        <end position="42"/>
    </location>
</feature>
<feature type="region of interest" description="Disordered" evidence="11">
    <location>
        <begin position="27"/>
        <end position="66"/>
    </location>
</feature>
<evidence type="ECO:0000256" key="8">
    <source>
        <dbReference type="ARBA" id="ARBA00023002"/>
    </source>
</evidence>
<dbReference type="Pfam" id="PF02335">
    <property type="entry name" value="Cytochrom_C552"/>
    <property type="match status" value="1"/>
</dbReference>
<dbReference type="Proteomes" id="UP001162891">
    <property type="component" value="Chromosome"/>
</dbReference>
<feature type="chain" id="PRO_5047237496" description="nitrite reductase (cytochrome; ammonia-forming)" evidence="12">
    <location>
        <begin position="25"/>
        <end position="513"/>
    </location>
</feature>
<evidence type="ECO:0000256" key="12">
    <source>
        <dbReference type="SAM" id="SignalP"/>
    </source>
</evidence>
<protein>
    <recommendedName>
        <fullName evidence="3">nitrite reductase (cytochrome; ammonia-forming)</fullName>
        <ecNumber evidence="3">1.7.2.2</ecNumber>
    </recommendedName>
</protein>
<keyword evidence="8" id="KW-0560">Oxidoreductase</keyword>
<comment type="similarity">
    <text evidence="2">Belongs to the cytochrome c-552 family.</text>
</comment>
<evidence type="ECO:0000256" key="2">
    <source>
        <dbReference type="ARBA" id="ARBA00009288"/>
    </source>
</evidence>
<evidence type="ECO:0000256" key="7">
    <source>
        <dbReference type="ARBA" id="ARBA00022837"/>
    </source>
</evidence>
<evidence type="ECO:0000256" key="10">
    <source>
        <dbReference type="ARBA" id="ARBA00049131"/>
    </source>
</evidence>
<dbReference type="PIRSF" id="PIRSF000243">
    <property type="entry name" value="Cyt_c552"/>
    <property type="match status" value="1"/>
</dbReference>
<evidence type="ECO:0000256" key="1">
    <source>
        <dbReference type="ARBA" id="ARBA00004196"/>
    </source>
</evidence>
<comment type="catalytic activity">
    <reaction evidence="10">
        <text>6 Fe(III)-[cytochrome c] + NH4(+) + 2 H2O = 6 Fe(II)-[cytochrome c] + nitrite + 8 H(+)</text>
        <dbReference type="Rhea" id="RHEA:13089"/>
        <dbReference type="Rhea" id="RHEA-COMP:10350"/>
        <dbReference type="Rhea" id="RHEA-COMP:14399"/>
        <dbReference type="ChEBI" id="CHEBI:15377"/>
        <dbReference type="ChEBI" id="CHEBI:15378"/>
        <dbReference type="ChEBI" id="CHEBI:16301"/>
        <dbReference type="ChEBI" id="CHEBI:28938"/>
        <dbReference type="ChEBI" id="CHEBI:29033"/>
        <dbReference type="ChEBI" id="CHEBI:29034"/>
        <dbReference type="EC" id="1.7.2.2"/>
    </reaction>
</comment>
<dbReference type="RefSeq" id="WP_248353041.1">
    <property type="nucleotide sequence ID" value="NZ_AP025591.1"/>
</dbReference>
<dbReference type="CDD" id="cd00548">
    <property type="entry name" value="NrfA-like"/>
    <property type="match status" value="1"/>
</dbReference>
<keyword evidence="14" id="KW-1185">Reference proteome</keyword>
<feature type="region of interest" description="Disordered" evidence="11">
    <location>
        <begin position="476"/>
        <end position="513"/>
    </location>
</feature>
<keyword evidence="6 12" id="KW-0732">Signal</keyword>
<dbReference type="EC" id="1.7.2.2" evidence="3"/>
<sequence length="513" mass="56976">MTEKTHLRAAGIGLAALLAGTTLAAGAQTKEAAPRKTAPAAKKGAKPAEKKVAPKPAITEDTEDPAIWGQEYPLEYETYLKTVDQVRTKYGGSEALPRTPDEADPRSVVSQEKIEEDPRLKTMWAGYAFSVDFREERGHAYMLEDQTFTKRQAVVKQPGSCMQCHASTVIPYRKLGDGDPVAGFHKMNAMAYMDARKLVSHPVACIDCHDPATMQLRVTKPGFMEGIRAWKESQGVKDYDVNKQASQKEMRAFVCGQCHVEYYFKGSDKQLTYPWANGIQVDQIQDYYDRIAFKDWVHKITGAPVLKAQHPEFEMWNQGIHGRSGVTCVDCHMPEITYKGQKITDHQVNSPLLKIQASCTRCHADVKPDELKARVEREQDRFFALRNTAMDSLMLLISDLEKAKAGGKTDEQLVTPRYLQRRAQFYLDFVEAENSTGFHAPQEALRILAQSIDYSRQGQLAIRDPSFKPTVAVVSVPTAAPGPNQSTAPAAPGAPAQPLHPEPQPAPGAQPRR</sequence>
<feature type="compositionally biased region" description="Pro residues" evidence="11">
    <location>
        <begin position="498"/>
        <end position="513"/>
    </location>
</feature>
<feature type="signal peptide" evidence="12">
    <location>
        <begin position="1"/>
        <end position="24"/>
    </location>
</feature>
<dbReference type="Gene3D" id="1.20.140.10">
    <property type="entry name" value="Butyryl-CoA Dehydrogenase, subunit A, domain 3"/>
    <property type="match status" value="1"/>
</dbReference>
<keyword evidence="7" id="KW-0106">Calcium</keyword>
<evidence type="ECO:0000256" key="3">
    <source>
        <dbReference type="ARBA" id="ARBA00011887"/>
    </source>
</evidence>
<dbReference type="PANTHER" id="PTHR30633">
    <property type="entry name" value="CYTOCHROME C-552 RESPIRATORY NITRITE REDUCTASE"/>
    <property type="match status" value="1"/>
</dbReference>
<organism evidence="13 14">
    <name type="scientific">Anaeromyxobacter oryzae</name>
    <dbReference type="NCBI Taxonomy" id="2918170"/>
    <lineage>
        <taxon>Bacteria</taxon>
        <taxon>Pseudomonadati</taxon>
        <taxon>Myxococcota</taxon>
        <taxon>Myxococcia</taxon>
        <taxon>Myxococcales</taxon>
        <taxon>Cystobacterineae</taxon>
        <taxon>Anaeromyxobacteraceae</taxon>
        <taxon>Anaeromyxobacter</taxon>
    </lineage>
</organism>
<evidence type="ECO:0000256" key="5">
    <source>
        <dbReference type="ARBA" id="ARBA00022723"/>
    </source>
</evidence>
<dbReference type="SUPFAM" id="SSF48695">
    <property type="entry name" value="Multiheme cytochromes"/>
    <property type="match status" value="1"/>
</dbReference>
<evidence type="ECO:0000256" key="6">
    <source>
        <dbReference type="ARBA" id="ARBA00022729"/>
    </source>
</evidence>
<evidence type="ECO:0000313" key="13">
    <source>
        <dbReference type="EMBL" id="BDG04615.1"/>
    </source>
</evidence>
<gene>
    <name evidence="13" type="primary">nrfA_2</name>
    <name evidence="13" type="ORF">AMOR_36110</name>
</gene>
<feature type="compositionally biased region" description="Low complexity" evidence="11">
    <location>
        <begin position="476"/>
        <end position="497"/>
    </location>
</feature>
<dbReference type="Gene3D" id="1.10.1130.10">
    <property type="entry name" value="Flavocytochrome C3, Chain A"/>
    <property type="match status" value="1"/>
</dbReference>
<feature type="region of interest" description="Disordered" evidence="11">
    <location>
        <begin position="91"/>
        <end position="113"/>
    </location>
</feature>
<dbReference type="EMBL" id="AP025591">
    <property type="protein sequence ID" value="BDG04615.1"/>
    <property type="molecule type" value="Genomic_DNA"/>
</dbReference>
<keyword evidence="5" id="KW-0479">Metal-binding</keyword>
<dbReference type="InterPro" id="IPR036280">
    <property type="entry name" value="Multihaem_cyt_sf"/>
</dbReference>
<reference evidence="14" key="1">
    <citation type="journal article" date="2022" name="Int. J. Syst. Evol. Microbiol.">
        <title>Anaeromyxobacter oryzae sp. nov., Anaeromyxobacter diazotrophicus sp. nov. and Anaeromyxobacter paludicola sp. nov., isolated from paddy soils.</title>
        <authorList>
            <person name="Itoh H."/>
            <person name="Xu Z."/>
            <person name="Mise K."/>
            <person name="Masuda Y."/>
            <person name="Ushijima N."/>
            <person name="Hayakawa C."/>
            <person name="Shiratori Y."/>
            <person name="Senoo K."/>
        </authorList>
    </citation>
    <scope>NUCLEOTIDE SEQUENCE [LARGE SCALE GENOMIC DNA]</scope>
    <source>
        <strain evidence="14">Red232</strain>
    </source>
</reference>
<dbReference type="InterPro" id="IPR003321">
    <property type="entry name" value="Cyt_c552"/>
</dbReference>
<keyword evidence="4" id="KW-0349">Heme</keyword>
<evidence type="ECO:0000256" key="11">
    <source>
        <dbReference type="SAM" id="MobiDB-lite"/>
    </source>
</evidence>
<name>A0ABM7WYR0_9BACT</name>
<evidence type="ECO:0000256" key="9">
    <source>
        <dbReference type="ARBA" id="ARBA00023004"/>
    </source>
</evidence>
<accession>A0ABM7WYR0</accession>
<comment type="subcellular location">
    <subcellularLocation>
        <location evidence="1">Cell envelope</location>
    </subcellularLocation>
</comment>
<evidence type="ECO:0000256" key="4">
    <source>
        <dbReference type="ARBA" id="ARBA00022617"/>
    </source>
</evidence>
<keyword evidence="9" id="KW-0408">Iron</keyword>
<dbReference type="PANTHER" id="PTHR30633:SF0">
    <property type="entry name" value="CYTOCHROME C-552"/>
    <property type="match status" value="1"/>
</dbReference>
<evidence type="ECO:0000313" key="14">
    <source>
        <dbReference type="Proteomes" id="UP001162891"/>
    </source>
</evidence>